<dbReference type="AlphaFoldDB" id="A0A4R6FV51"/>
<dbReference type="InterPro" id="IPR025303">
    <property type="entry name" value="PdaC"/>
</dbReference>
<reference evidence="3 4" key="1">
    <citation type="submission" date="2019-03" db="EMBL/GenBank/DDBJ databases">
        <title>Genomic Encyclopedia of Type Strains, Phase IV (KMG-IV): sequencing the most valuable type-strain genomes for metagenomic binning, comparative biology and taxonomic classification.</title>
        <authorList>
            <person name="Goeker M."/>
        </authorList>
    </citation>
    <scope>NUCLEOTIDE SEQUENCE [LARGE SCALE GENOMIC DNA]</scope>
    <source>
        <strain evidence="3 4">DSM 25059</strain>
    </source>
</reference>
<name>A0A4R6FV51_9SPHN</name>
<feature type="domain" description="Deacetylase PdaC" evidence="2">
    <location>
        <begin position="61"/>
        <end position="150"/>
    </location>
</feature>
<comment type="caution">
    <text evidence="3">The sequence shown here is derived from an EMBL/GenBank/DDBJ whole genome shotgun (WGS) entry which is preliminary data.</text>
</comment>
<dbReference type="PROSITE" id="PS51257">
    <property type="entry name" value="PROKAR_LIPOPROTEIN"/>
    <property type="match status" value="1"/>
</dbReference>
<dbReference type="Proteomes" id="UP000295493">
    <property type="component" value="Unassembled WGS sequence"/>
</dbReference>
<accession>A0A4R6FV51</accession>
<dbReference type="Pfam" id="PF13739">
    <property type="entry name" value="PdaC"/>
    <property type="match status" value="1"/>
</dbReference>
<feature type="compositionally biased region" description="Low complexity" evidence="1">
    <location>
        <begin position="35"/>
        <end position="53"/>
    </location>
</feature>
<evidence type="ECO:0000313" key="4">
    <source>
        <dbReference type="Proteomes" id="UP000295493"/>
    </source>
</evidence>
<evidence type="ECO:0000256" key="1">
    <source>
        <dbReference type="SAM" id="MobiDB-lite"/>
    </source>
</evidence>
<protein>
    <submittedName>
        <fullName evidence="3">Uncharacterized protein DUF4163</fullName>
    </submittedName>
</protein>
<dbReference type="EMBL" id="SNWD01000002">
    <property type="protein sequence ID" value="TDN85713.1"/>
    <property type="molecule type" value="Genomic_DNA"/>
</dbReference>
<proteinExistence type="predicted"/>
<organism evidence="3 4">
    <name type="scientific">Stakelama pacifica</name>
    <dbReference type="NCBI Taxonomy" id="517720"/>
    <lineage>
        <taxon>Bacteria</taxon>
        <taxon>Pseudomonadati</taxon>
        <taxon>Pseudomonadota</taxon>
        <taxon>Alphaproteobacteria</taxon>
        <taxon>Sphingomonadales</taxon>
        <taxon>Sphingomonadaceae</taxon>
        <taxon>Stakelama</taxon>
    </lineage>
</organism>
<sequence length="276" mass="29752">MHPRLSLLALPLALAACNGGGAKVDHADDLANAQATPPFNSAAPAPTPTPAASAKPILLSQEDESIDFDYAIAAQAAAIPALRDQLLQRAQADKSVMLKDQAEYAREMKQNGFPVHPYGLSTKWKVAANTDRLLVLVAEGYRYTGGAHGSDFYEPLIWDRQTSGRVAFGDLFTDKDEALATIRKPFCDTLDKMRLKRRGGPMGEPGDYFNRCPDFGDAITLAPAKTVGGKFARIGVWIPADVAGSHAEGSYEYDLVIPKAMAELVKPEYRASFPGT</sequence>
<evidence type="ECO:0000259" key="2">
    <source>
        <dbReference type="Pfam" id="PF13739"/>
    </source>
</evidence>
<dbReference type="Gene3D" id="3.30.565.40">
    <property type="entry name" value="Fervidobacterium nodosum Rt17-B1 like"/>
    <property type="match status" value="1"/>
</dbReference>
<gene>
    <name evidence="3" type="ORF">EV664_102423</name>
</gene>
<dbReference type="RefSeq" id="WP_162848771.1">
    <property type="nucleotide sequence ID" value="NZ_BMLU01000002.1"/>
</dbReference>
<keyword evidence="4" id="KW-1185">Reference proteome</keyword>
<evidence type="ECO:0000313" key="3">
    <source>
        <dbReference type="EMBL" id="TDN85713.1"/>
    </source>
</evidence>
<feature type="region of interest" description="Disordered" evidence="1">
    <location>
        <begin position="33"/>
        <end position="53"/>
    </location>
</feature>